<evidence type="ECO:0000313" key="1">
    <source>
        <dbReference type="EMBL" id="SVD74005.1"/>
    </source>
</evidence>
<dbReference type="AlphaFoldDB" id="A0A382XTM0"/>
<reference evidence="1" key="1">
    <citation type="submission" date="2018-05" db="EMBL/GenBank/DDBJ databases">
        <authorList>
            <person name="Lanie J.A."/>
            <person name="Ng W.-L."/>
            <person name="Kazmierczak K.M."/>
            <person name="Andrzejewski T.M."/>
            <person name="Davidsen T.M."/>
            <person name="Wayne K.J."/>
            <person name="Tettelin H."/>
            <person name="Glass J.I."/>
            <person name="Rusch D."/>
            <person name="Podicherti R."/>
            <person name="Tsui H.-C.T."/>
            <person name="Winkler M.E."/>
        </authorList>
    </citation>
    <scope>NUCLEOTIDE SEQUENCE</scope>
</reference>
<proteinExistence type="predicted"/>
<sequence>LKNPMCNCENHQELLASNDKLLLEDPMPEHIVSRVTVRLESREVLGTPP</sequence>
<dbReference type="EMBL" id="UINC01170120">
    <property type="protein sequence ID" value="SVD74005.1"/>
    <property type="molecule type" value="Genomic_DNA"/>
</dbReference>
<accession>A0A382XTM0</accession>
<gene>
    <name evidence="1" type="ORF">METZ01_LOCUS426859</name>
</gene>
<protein>
    <submittedName>
        <fullName evidence="1">Uncharacterized protein</fullName>
    </submittedName>
</protein>
<organism evidence="1">
    <name type="scientific">marine metagenome</name>
    <dbReference type="NCBI Taxonomy" id="408172"/>
    <lineage>
        <taxon>unclassified sequences</taxon>
        <taxon>metagenomes</taxon>
        <taxon>ecological metagenomes</taxon>
    </lineage>
</organism>
<name>A0A382XTM0_9ZZZZ</name>
<feature type="non-terminal residue" evidence="1">
    <location>
        <position position="49"/>
    </location>
</feature>
<feature type="non-terminal residue" evidence="1">
    <location>
        <position position="1"/>
    </location>
</feature>